<dbReference type="Proteomes" id="UP000007819">
    <property type="component" value="Chromosome A3"/>
</dbReference>
<dbReference type="InterPro" id="IPR001254">
    <property type="entry name" value="Trypsin_dom"/>
</dbReference>
<keyword evidence="8" id="KW-1185">Reference proteome</keyword>
<dbReference type="PRINTS" id="PR00722">
    <property type="entry name" value="CHYMOTRYPSIN"/>
</dbReference>
<dbReference type="InterPro" id="IPR009003">
    <property type="entry name" value="Peptidase_S1_PA"/>
</dbReference>
<dbReference type="Pfam" id="PF00089">
    <property type="entry name" value="Trypsin"/>
    <property type="match status" value="1"/>
</dbReference>
<feature type="signal peptide" evidence="5">
    <location>
        <begin position="1"/>
        <end position="25"/>
    </location>
</feature>
<keyword evidence="2" id="KW-1015">Disulfide bond</keyword>
<evidence type="ECO:0000313" key="8">
    <source>
        <dbReference type="Proteomes" id="UP000007819"/>
    </source>
</evidence>
<name>A0A8R2D4J4_ACYPI</name>
<dbReference type="OMA" id="DEPRFAN"/>
<dbReference type="AlphaFoldDB" id="A0A8R2D4J4"/>
<organism evidence="7 8">
    <name type="scientific">Acyrthosiphon pisum</name>
    <name type="common">Pea aphid</name>
    <dbReference type="NCBI Taxonomy" id="7029"/>
    <lineage>
        <taxon>Eukaryota</taxon>
        <taxon>Metazoa</taxon>
        <taxon>Ecdysozoa</taxon>
        <taxon>Arthropoda</taxon>
        <taxon>Hexapoda</taxon>
        <taxon>Insecta</taxon>
        <taxon>Pterygota</taxon>
        <taxon>Neoptera</taxon>
        <taxon>Paraneoptera</taxon>
        <taxon>Hemiptera</taxon>
        <taxon>Sternorrhyncha</taxon>
        <taxon>Aphidomorpha</taxon>
        <taxon>Aphidoidea</taxon>
        <taxon>Aphididae</taxon>
        <taxon>Macrosiphini</taxon>
        <taxon>Acyrthosiphon</taxon>
    </lineage>
</organism>
<dbReference type="RefSeq" id="XP_016661052.1">
    <property type="nucleotide sequence ID" value="XM_016805563.2"/>
</dbReference>
<evidence type="ECO:0000256" key="4">
    <source>
        <dbReference type="ARBA" id="ARBA00024195"/>
    </source>
</evidence>
<proteinExistence type="inferred from homology"/>
<dbReference type="Gene3D" id="2.40.10.10">
    <property type="entry name" value="Trypsin-like serine proteases"/>
    <property type="match status" value="2"/>
</dbReference>
<dbReference type="PROSITE" id="PS50240">
    <property type="entry name" value="TRYPSIN_DOM"/>
    <property type="match status" value="1"/>
</dbReference>
<accession>A0A8R2D4J4</accession>
<dbReference type="GO" id="GO:0004252">
    <property type="term" value="F:serine-type endopeptidase activity"/>
    <property type="evidence" value="ECO:0007669"/>
    <property type="project" value="InterPro"/>
</dbReference>
<evidence type="ECO:0000313" key="7">
    <source>
        <dbReference type="EnsemblMetazoa" id="XP_016661052.1"/>
    </source>
</evidence>
<dbReference type="GO" id="GO:0006508">
    <property type="term" value="P:proteolysis"/>
    <property type="evidence" value="ECO:0007669"/>
    <property type="project" value="InterPro"/>
</dbReference>
<dbReference type="EnsemblMetazoa" id="XM_016805563.2">
    <property type="protein sequence ID" value="XP_016661052.1"/>
    <property type="gene ID" value="LOC100164631"/>
</dbReference>
<protein>
    <recommendedName>
        <fullName evidence="6">Peptidase S1 domain-containing protein</fullName>
    </recommendedName>
</protein>
<evidence type="ECO:0000256" key="3">
    <source>
        <dbReference type="ARBA" id="ARBA00023180"/>
    </source>
</evidence>
<keyword evidence="1 5" id="KW-0732">Signal</keyword>
<dbReference type="InterPro" id="IPR001314">
    <property type="entry name" value="Peptidase_S1A"/>
</dbReference>
<reference evidence="8" key="1">
    <citation type="submission" date="2010-06" db="EMBL/GenBank/DDBJ databases">
        <authorList>
            <person name="Jiang H."/>
            <person name="Abraham K."/>
            <person name="Ali S."/>
            <person name="Alsbrooks S.L."/>
            <person name="Anim B.N."/>
            <person name="Anosike U.S."/>
            <person name="Attaway T."/>
            <person name="Bandaranaike D.P."/>
            <person name="Battles P.K."/>
            <person name="Bell S.N."/>
            <person name="Bell A.V."/>
            <person name="Beltran B."/>
            <person name="Bickham C."/>
            <person name="Bustamante Y."/>
            <person name="Caleb T."/>
            <person name="Canada A."/>
            <person name="Cardenas V."/>
            <person name="Carter K."/>
            <person name="Chacko J."/>
            <person name="Chandrabose M.N."/>
            <person name="Chavez D."/>
            <person name="Chavez A."/>
            <person name="Chen L."/>
            <person name="Chu H.-S."/>
            <person name="Claassen K.J."/>
            <person name="Cockrell R."/>
            <person name="Collins M."/>
            <person name="Cooper J.A."/>
            <person name="Cree A."/>
            <person name="Curry S.M."/>
            <person name="Da Y."/>
            <person name="Dao M.D."/>
            <person name="Das B."/>
            <person name="Davila M.-L."/>
            <person name="Davy-Carroll L."/>
            <person name="Denson S."/>
            <person name="Dinh H."/>
            <person name="Ebong V.E."/>
            <person name="Edwards J.R."/>
            <person name="Egan A."/>
            <person name="El-Daye J."/>
            <person name="Escobedo L."/>
            <person name="Fernandez S."/>
            <person name="Fernando P.R."/>
            <person name="Flagg N."/>
            <person name="Forbes L.D."/>
            <person name="Fowler R.G."/>
            <person name="Fu Q."/>
            <person name="Gabisi R.A."/>
            <person name="Ganer J."/>
            <person name="Garbino Pronczuk A."/>
            <person name="Garcia R.M."/>
            <person name="Garner T."/>
            <person name="Garrett T.E."/>
            <person name="Gonzalez D.A."/>
            <person name="Hamid H."/>
            <person name="Hawkins E.S."/>
            <person name="Hirani K."/>
            <person name="Hogues M.E."/>
            <person name="Hollins B."/>
            <person name="Hsiao C.-H."/>
            <person name="Jabil R."/>
            <person name="James M.L."/>
            <person name="Jhangiani S.N."/>
            <person name="Johnson B."/>
            <person name="Johnson Q."/>
            <person name="Joshi V."/>
            <person name="Kalu J.B."/>
            <person name="Kam C."/>
            <person name="Kashfia A."/>
            <person name="Keebler J."/>
            <person name="Kisamo H."/>
            <person name="Kovar C.L."/>
            <person name="Lago L.A."/>
            <person name="Lai C.-Y."/>
            <person name="Laidlaw J."/>
            <person name="Lara F."/>
            <person name="Le T.-K."/>
            <person name="Lee S.L."/>
            <person name="Legall F.H."/>
            <person name="Lemon S.J."/>
            <person name="Lewis L.R."/>
            <person name="Li B."/>
            <person name="Liu Y."/>
            <person name="Liu Y.-S."/>
            <person name="Lopez J."/>
            <person name="Lozado R.J."/>
            <person name="Lu J."/>
            <person name="Madu R.C."/>
            <person name="Maheshwari M."/>
            <person name="Maheshwari R."/>
            <person name="Malloy K."/>
            <person name="Martinez E."/>
            <person name="Mathew T."/>
            <person name="Mercado I.C."/>
            <person name="Mercado C."/>
            <person name="Meyer B."/>
            <person name="Montgomery K."/>
            <person name="Morgan M.B."/>
            <person name="Munidasa M."/>
            <person name="Nazareth L.V."/>
            <person name="Nelson J."/>
            <person name="Ng B.M."/>
            <person name="Nguyen N.B."/>
            <person name="Nguyen P.Q."/>
            <person name="Nguyen T."/>
            <person name="Obregon M."/>
            <person name="Okwuonu G.O."/>
            <person name="Onwere C.G."/>
            <person name="Orozco G."/>
            <person name="Parra A."/>
            <person name="Patel S."/>
            <person name="Patil S."/>
            <person name="Perez A."/>
            <person name="Perez Y."/>
            <person name="Pham C."/>
            <person name="Primus E.L."/>
            <person name="Pu L.-L."/>
            <person name="Puazo M."/>
            <person name="Qin X."/>
            <person name="Quiroz J.B."/>
            <person name="Reese J."/>
            <person name="Richards S."/>
            <person name="Rives C.M."/>
            <person name="Robberts R."/>
            <person name="Ruiz S.J."/>
            <person name="Ruiz M.J."/>
            <person name="Santibanez J."/>
            <person name="Schneider B.W."/>
            <person name="Sisson I."/>
            <person name="Smith M."/>
            <person name="Sodergren E."/>
            <person name="Song X.-Z."/>
            <person name="Song B.B."/>
            <person name="Summersgill H."/>
            <person name="Thelus R."/>
            <person name="Thornton R.D."/>
            <person name="Trejos Z.Y."/>
            <person name="Usmani K."/>
            <person name="Vattathil S."/>
            <person name="Villasana D."/>
            <person name="Walker D.L."/>
            <person name="Wang S."/>
            <person name="Wang K."/>
            <person name="White C.S."/>
            <person name="Williams A.C."/>
            <person name="Williamson J."/>
            <person name="Wilson K."/>
            <person name="Woghiren I.O."/>
            <person name="Woodworth J.R."/>
            <person name="Worley K.C."/>
            <person name="Wright R.A."/>
            <person name="Wu W."/>
            <person name="Young L."/>
            <person name="Zhang L."/>
            <person name="Zhang J."/>
            <person name="Zhu Y."/>
            <person name="Muzny D.M."/>
            <person name="Weinstock G."/>
            <person name="Gibbs R.A."/>
        </authorList>
    </citation>
    <scope>NUCLEOTIDE SEQUENCE [LARGE SCALE GENOMIC DNA]</scope>
    <source>
        <strain evidence="8">LSR1</strain>
    </source>
</reference>
<dbReference type="SMART" id="SM00680">
    <property type="entry name" value="CLIP"/>
    <property type="match status" value="1"/>
</dbReference>
<dbReference type="InterPro" id="IPR043504">
    <property type="entry name" value="Peptidase_S1_PA_chymotrypsin"/>
</dbReference>
<feature type="chain" id="PRO_5035894481" description="Peptidase S1 domain-containing protein" evidence="5">
    <location>
        <begin position="26"/>
        <end position="390"/>
    </location>
</feature>
<dbReference type="CDD" id="cd00190">
    <property type="entry name" value="Tryp_SPc"/>
    <property type="match status" value="1"/>
</dbReference>
<dbReference type="FunFam" id="2.40.10.10:FF:000028">
    <property type="entry name" value="Serine protease easter"/>
    <property type="match status" value="1"/>
</dbReference>
<dbReference type="GeneID" id="100164631"/>
<sequence>MRSYTNLQCFLTVFLLCFVNLGYNAQTLGLYEDDICHKGEWKTSNSICRSIERCPVAKEELKKNVLPQLCSFKGSTPIVCCPPENPVLKSYSATEMCSEYSELIYRRIKDPILMLNQEDSIITYCNDPNGIFPNVADAEPLEFPHMVLLGYGEKPDNNSWACGGSLISKRFVLTAASCENLGNKDEPRFANWARVGELDYLSETDHASPKDYKIIQRIIHPNYKSTSLYHDIALFRLERDVDFSPFVRPICLNTNNKLKPSNSYEMATGWGKTDVALLPSSHLLKVSMNTISAEECNKSFLNIMENKNEKLAQGIVDNLMLCAGNSGDENGICETGGPIHIKHNSYTCMYSQIGITSFTGLFCGEKHSPTLYTRVSNYISWIEEIVWTKM</sequence>
<dbReference type="InterPro" id="IPR022700">
    <property type="entry name" value="CLIP"/>
</dbReference>
<comment type="similarity">
    <text evidence="4">Belongs to the peptidase S1 family. CLIP subfamily.</text>
</comment>
<dbReference type="SUPFAM" id="SSF50494">
    <property type="entry name" value="Trypsin-like serine proteases"/>
    <property type="match status" value="1"/>
</dbReference>
<dbReference type="PANTHER" id="PTHR24260">
    <property type="match status" value="1"/>
</dbReference>
<reference evidence="7" key="2">
    <citation type="submission" date="2022-06" db="UniProtKB">
        <authorList>
            <consortium name="EnsemblMetazoa"/>
        </authorList>
    </citation>
    <scope>IDENTIFICATION</scope>
</reference>
<evidence type="ECO:0000256" key="2">
    <source>
        <dbReference type="ARBA" id="ARBA00023157"/>
    </source>
</evidence>
<evidence type="ECO:0000256" key="5">
    <source>
        <dbReference type="SAM" id="SignalP"/>
    </source>
</evidence>
<dbReference type="InterPro" id="IPR051333">
    <property type="entry name" value="CLIP_Serine_Protease"/>
</dbReference>
<keyword evidence="3" id="KW-0325">Glycoprotein</keyword>
<evidence type="ECO:0000259" key="6">
    <source>
        <dbReference type="PROSITE" id="PS50240"/>
    </source>
</evidence>
<evidence type="ECO:0000256" key="1">
    <source>
        <dbReference type="ARBA" id="ARBA00022729"/>
    </source>
</evidence>
<dbReference type="SMART" id="SM00020">
    <property type="entry name" value="Tryp_SPc"/>
    <property type="match status" value="1"/>
</dbReference>
<feature type="domain" description="Peptidase S1" evidence="6">
    <location>
        <begin position="131"/>
        <end position="387"/>
    </location>
</feature>
<dbReference type="KEGG" id="api:100164631"/>
<dbReference type="OrthoDB" id="6339452at2759"/>
<dbReference type="PANTHER" id="PTHR24260:SF147">
    <property type="entry name" value="EG:BACR7A4.3 PROTEIN-RELATED"/>
    <property type="match status" value="1"/>
</dbReference>